<dbReference type="AlphaFoldDB" id="N6ZV91"/>
<dbReference type="GO" id="GO:0016779">
    <property type="term" value="F:nucleotidyltransferase activity"/>
    <property type="evidence" value="ECO:0007669"/>
    <property type="project" value="InterPro"/>
</dbReference>
<dbReference type="SUPFAM" id="SSF81301">
    <property type="entry name" value="Nucleotidyltransferase"/>
    <property type="match status" value="1"/>
</dbReference>
<name>N6ZV91_9RHOO</name>
<dbReference type="OrthoDB" id="9803106at2"/>
<dbReference type="CDD" id="cd05403">
    <property type="entry name" value="NT_KNTase_like"/>
    <property type="match status" value="1"/>
</dbReference>
<accession>N6ZV91</accession>
<evidence type="ECO:0000313" key="3">
    <source>
        <dbReference type="Proteomes" id="UP000013047"/>
    </source>
</evidence>
<comment type="caution">
    <text evidence="2">The sequence shown here is derived from an EMBL/GenBank/DDBJ whole genome shotgun (WGS) entry which is preliminary data.</text>
</comment>
<organism evidence="2 3">
    <name type="scientific">Thauera phenylacetica B4P</name>
    <dbReference type="NCBI Taxonomy" id="1234382"/>
    <lineage>
        <taxon>Bacteria</taxon>
        <taxon>Pseudomonadati</taxon>
        <taxon>Pseudomonadota</taxon>
        <taxon>Betaproteobacteria</taxon>
        <taxon>Rhodocyclales</taxon>
        <taxon>Zoogloeaceae</taxon>
        <taxon>Thauera</taxon>
    </lineage>
</organism>
<keyword evidence="2" id="KW-0808">Transferase</keyword>
<dbReference type="Pfam" id="PF01909">
    <property type="entry name" value="NTP_transf_2"/>
    <property type="match status" value="1"/>
</dbReference>
<sequence length="115" mass="12951">MTTPADIDSATLAASRLFLERISRSYDYAGAFLFGSRARKTHRTDSDADVAVLLRGMPAQFVGTKLAMDDIAYDVLLETGIRVQPLPVWEEEWAHPERYSNPRLLQNIAREGVRL</sequence>
<proteinExistence type="predicted"/>
<feature type="domain" description="Polymerase nucleotidyl transferase" evidence="1">
    <location>
        <begin position="18"/>
        <end position="77"/>
    </location>
</feature>
<dbReference type="InterPro" id="IPR043519">
    <property type="entry name" value="NT_sf"/>
</dbReference>
<gene>
    <name evidence="2" type="ORF">C667_04805</name>
</gene>
<protein>
    <submittedName>
        <fullName evidence="2">Nucleotidyltransferase</fullName>
    </submittedName>
</protein>
<evidence type="ECO:0000259" key="1">
    <source>
        <dbReference type="Pfam" id="PF01909"/>
    </source>
</evidence>
<dbReference type="InterPro" id="IPR002934">
    <property type="entry name" value="Polymerase_NTP_transf_dom"/>
</dbReference>
<keyword evidence="3" id="KW-1185">Reference proteome</keyword>
<dbReference type="Gene3D" id="3.30.460.10">
    <property type="entry name" value="Beta Polymerase, domain 2"/>
    <property type="match status" value="1"/>
</dbReference>
<dbReference type="Proteomes" id="UP000013047">
    <property type="component" value="Unassembled WGS sequence"/>
</dbReference>
<dbReference type="EMBL" id="AMXF01000017">
    <property type="protein sequence ID" value="ENO98263.1"/>
    <property type="molecule type" value="Genomic_DNA"/>
</dbReference>
<evidence type="ECO:0000313" key="2">
    <source>
        <dbReference type="EMBL" id="ENO98263.1"/>
    </source>
</evidence>
<dbReference type="RefSeq" id="WP_004357725.1">
    <property type="nucleotide sequence ID" value="NZ_AMXF01000017.1"/>
</dbReference>
<reference evidence="2 3" key="1">
    <citation type="submission" date="2012-09" db="EMBL/GenBank/DDBJ databases">
        <title>Draft Genome Sequences of 6 Strains from Genus Thauera.</title>
        <authorList>
            <person name="Liu B."/>
            <person name="Shapleigh J.P."/>
            <person name="Frostegard A.H."/>
        </authorList>
    </citation>
    <scope>NUCLEOTIDE SEQUENCE [LARGE SCALE GENOMIC DNA]</scope>
    <source>
        <strain evidence="2 3">B4P</strain>
    </source>
</reference>